<evidence type="ECO:0000256" key="1">
    <source>
        <dbReference type="ARBA" id="ARBA00023015"/>
    </source>
</evidence>
<evidence type="ECO:0000256" key="2">
    <source>
        <dbReference type="ARBA" id="ARBA00023125"/>
    </source>
</evidence>
<gene>
    <name evidence="5" type="ORF">ACFFVF_08340</name>
</gene>
<keyword evidence="6" id="KW-1185">Reference proteome</keyword>
<dbReference type="Proteomes" id="UP001589607">
    <property type="component" value="Unassembled WGS sequence"/>
</dbReference>
<dbReference type="PROSITE" id="PS01124">
    <property type="entry name" value="HTH_ARAC_FAMILY_2"/>
    <property type="match status" value="1"/>
</dbReference>
<evidence type="ECO:0000259" key="4">
    <source>
        <dbReference type="PROSITE" id="PS01124"/>
    </source>
</evidence>
<dbReference type="Pfam" id="PF20240">
    <property type="entry name" value="DUF6597"/>
    <property type="match status" value="1"/>
</dbReference>
<reference evidence="5 6" key="1">
    <citation type="submission" date="2024-09" db="EMBL/GenBank/DDBJ databases">
        <authorList>
            <person name="Sun Q."/>
            <person name="Mori K."/>
        </authorList>
    </citation>
    <scope>NUCLEOTIDE SEQUENCE [LARGE SCALE GENOMIC DNA]</scope>
    <source>
        <strain evidence="5 6">CECT 7955</strain>
    </source>
</reference>
<dbReference type="SUPFAM" id="SSF46689">
    <property type="entry name" value="Homeodomain-like"/>
    <property type="match status" value="1"/>
</dbReference>
<keyword evidence="2" id="KW-0238">DNA-binding</keyword>
<evidence type="ECO:0000256" key="3">
    <source>
        <dbReference type="ARBA" id="ARBA00023163"/>
    </source>
</evidence>
<dbReference type="InterPro" id="IPR018060">
    <property type="entry name" value="HTH_AraC"/>
</dbReference>
<dbReference type="Gene3D" id="1.10.10.60">
    <property type="entry name" value="Homeodomain-like"/>
    <property type="match status" value="1"/>
</dbReference>
<dbReference type="EMBL" id="JBHMEY010000018">
    <property type="protein sequence ID" value="MFB9096519.1"/>
    <property type="molecule type" value="Genomic_DNA"/>
</dbReference>
<evidence type="ECO:0000313" key="5">
    <source>
        <dbReference type="EMBL" id="MFB9096519.1"/>
    </source>
</evidence>
<feature type="domain" description="HTH araC/xylS-type" evidence="4">
    <location>
        <begin position="159"/>
        <end position="260"/>
    </location>
</feature>
<dbReference type="InterPro" id="IPR050204">
    <property type="entry name" value="AraC_XylS_family_regulators"/>
</dbReference>
<dbReference type="InterPro" id="IPR009057">
    <property type="entry name" value="Homeodomain-like_sf"/>
</dbReference>
<dbReference type="RefSeq" id="WP_236455671.1">
    <property type="nucleotide sequence ID" value="NZ_CBCSGE010000002.1"/>
</dbReference>
<dbReference type="SMART" id="SM00342">
    <property type="entry name" value="HTH_ARAC"/>
    <property type="match status" value="1"/>
</dbReference>
<proteinExistence type="predicted"/>
<dbReference type="Pfam" id="PF12833">
    <property type="entry name" value="HTH_18"/>
    <property type="match status" value="1"/>
</dbReference>
<dbReference type="InterPro" id="IPR046532">
    <property type="entry name" value="DUF6597"/>
</dbReference>
<accession>A0ABV5GMC2</accession>
<organism evidence="5 6">
    <name type="scientific">Flavobacterium jumunjinense</name>
    <dbReference type="NCBI Taxonomy" id="998845"/>
    <lineage>
        <taxon>Bacteria</taxon>
        <taxon>Pseudomonadati</taxon>
        <taxon>Bacteroidota</taxon>
        <taxon>Flavobacteriia</taxon>
        <taxon>Flavobacteriales</taxon>
        <taxon>Flavobacteriaceae</taxon>
        <taxon>Flavobacterium</taxon>
    </lineage>
</organism>
<dbReference type="PANTHER" id="PTHR46796:SF13">
    <property type="entry name" value="HTH-TYPE TRANSCRIPTIONAL ACTIVATOR RHAS"/>
    <property type="match status" value="1"/>
</dbReference>
<sequence>MNYQTFQPNIDLESLISCYWTLEVPAESDAQRQRIIPDGTIEMAFILGDDIKRYTSGDEFIIQPRAMVLGQTIEPFYIEPTGYVNTFAIRFYPYGFANFVSIPIKNLANKETPIDLLFGEKTANELEQKIIEATNSNERIEIIENFLLDKLNEKTTIDNIVKTTIDALLATNGSASISTILKEDLSKRRQLERNFKNQIGVSPKQLGKVIRLQTALKMLLNKKTENLTDIAYKSEYFDQAHFIKDFKEFTGINPKEFLGNENMALSTLFYK</sequence>
<name>A0ABV5GMC2_9FLAO</name>
<evidence type="ECO:0000313" key="6">
    <source>
        <dbReference type="Proteomes" id="UP001589607"/>
    </source>
</evidence>
<dbReference type="PANTHER" id="PTHR46796">
    <property type="entry name" value="HTH-TYPE TRANSCRIPTIONAL ACTIVATOR RHAS-RELATED"/>
    <property type="match status" value="1"/>
</dbReference>
<comment type="caution">
    <text evidence="5">The sequence shown here is derived from an EMBL/GenBank/DDBJ whole genome shotgun (WGS) entry which is preliminary data.</text>
</comment>
<protein>
    <submittedName>
        <fullName evidence="5">DUF6597 domain-containing transcriptional factor</fullName>
    </submittedName>
</protein>
<keyword evidence="3" id="KW-0804">Transcription</keyword>
<keyword evidence="1" id="KW-0805">Transcription regulation</keyword>